<keyword evidence="3" id="KW-1185">Reference proteome</keyword>
<evidence type="ECO:0000313" key="3">
    <source>
        <dbReference type="Proteomes" id="UP001066276"/>
    </source>
</evidence>
<evidence type="ECO:0000256" key="1">
    <source>
        <dbReference type="SAM" id="MobiDB-lite"/>
    </source>
</evidence>
<gene>
    <name evidence="2" type="ORF">NDU88_003590</name>
</gene>
<reference evidence="2" key="1">
    <citation type="journal article" date="2022" name="bioRxiv">
        <title>Sequencing and chromosome-scale assembly of the giantPleurodeles waltlgenome.</title>
        <authorList>
            <person name="Brown T."/>
            <person name="Elewa A."/>
            <person name="Iarovenko S."/>
            <person name="Subramanian E."/>
            <person name="Araus A.J."/>
            <person name="Petzold A."/>
            <person name="Susuki M."/>
            <person name="Suzuki K.-i.T."/>
            <person name="Hayashi T."/>
            <person name="Toyoda A."/>
            <person name="Oliveira C."/>
            <person name="Osipova E."/>
            <person name="Leigh N.D."/>
            <person name="Simon A."/>
            <person name="Yun M.H."/>
        </authorList>
    </citation>
    <scope>NUCLEOTIDE SEQUENCE</scope>
    <source>
        <strain evidence="2">20211129_DDA</strain>
        <tissue evidence="2">Liver</tissue>
    </source>
</reference>
<dbReference type="EMBL" id="JANPWB010000009">
    <property type="protein sequence ID" value="KAJ1150801.1"/>
    <property type="molecule type" value="Genomic_DNA"/>
</dbReference>
<protein>
    <submittedName>
        <fullName evidence="2">Uncharacterized protein</fullName>
    </submittedName>
</protein>
<evidence type="ECO:0000313" key="2">
    <source>
        <dbReference type="EMBL" id="KAJ1150801.1"/>
    </source>
</evidence>
<feature type="region of interest" description="Disordered" evidence="1">
    <location>
        <begin position="92"/>
        <end position="204"/>
    </location>
</feature>
<sequence>MPRGRATRGPLKSSAATDLSTNGRYTSLLYHTTCLVSGEVHRGTPGPPISGPRALHHQGPLYAQIQPPSSAAALVSPIRGLGPIILKALVHRATPGPQRSPRRTPAARRPPGPPPRQHSQPPGHGTPGSPHRPNRRRPHPPTAGTSHAAPHLHSVPPRVPRTRSPGHLEAPLPGSLMLHRRPRRRRWDKHSRSRHHLGHAPQYF</sequence>
<comment type="caution">
    <text evidence="2">The sequence shown here is derived from an EMBL/GenBank/DDBJ whole genome shotgun (WGS) entry which is preliminary data.</text>
</comment>
<proteinExistence type="predicted"/>
<feature type="compositionally biased region" description="Basic residues" evidence="1">
    <location>
        <begin position="178"/>
        <end position="198"/>
    </location>
</feature>
<organism evidence="2 3">
    <name type="scientific">Pleurodeles waltl</name>
    <name type="common">Iberian ribbed newt</name>
    <dbReference type="NCBI Taxonomy" id="8319"/>
    <lineage>
        <taxon>Eukaryota</taxon>
        <taxon>Metazoa</taxon>
        <taxon>Chordata</taxon>
        <taxon>Craniata</taxon>
        <taxon>Vertebrata</taxon>
        <taxon>Euteleostomi</taxon>
        <taxon>Amphibia</taxon>
        <taxon>Batrachia</taxon>
        <taxon>Caudata</taxon>
        <taxon>Salamandroidea</taxon>
        <taxon>Salamandridae</taxon>
        <taxon>Pleurodelinae</taxon>
        <taxon>Pleurodeles</taxon>
    </lineage>
</organism>
<accession>A0AAV7RDB3</accession>
<name>A0AAV7RDB3_PLEWA</name>
<dbReference type="Proteomes" id="UP001066276">
    <property type="component" value="Chromosome 5"/>
</dbReference>
<dbReference type="AlphaFoldDB" id="A0AAV7RDB3"/>